<protein>
    <submittedName>
        <fullName evidence="2">Uncharacterized protein</fullName>
    </submittedName>
</protein>
<proteinExistence type="predicted"/>
<dbReference type="Proteomes" id="UP000229344">
    <property type="component" value="Unassembled WGS sequence"/>
</dbReference>
<dbReference type="EMBL" id="PFBI01000006">
    <property type="protein sequence ID" value="PIR84299.1"/>
    <property type="molecule type" value="Genomic_DNA"/>
</dbReference>
<feature type="compositionally biased region" description="Basic residues" evidence="1">
    <location>
        <begin position="67"/>
        <end position="78"/>
    </location>
</feature>
<evidence type="ECO:0000256" key="1">
    <source>
        <dbReference type="SAM" id="MobiDB-lite"/>
    </source>
</evidence>
<name>A0A2H0UD15_9BACT</name>
<dbReference type="AlphaFoldDB" id="A0A2H0UD15"/>
<evidence type="ECO:0000313" key="2">
    <source>
        <dbReference type="EMBL" id="PIR84299.1"/>
    </source>
</evidence>
<sequence length="88" mass="9965">MKKFCAKKQLLVTGLALLHGSGIEWSTDETALREKKAKLSSQREGGFFIQSFIRIPRLKEAGYRAKKQCHNNKRHTKAPPKVGCTTKH</sequence>
<organism evidence="2 3">
    <name type="scientific">Candidatus Kaiserbacteria bacterium CG10_big_fil_rev_8_21_14_0_10_47_16</name>
    <dbReference type="NCBI Taxonomy" id="1974608"/>
    <lineage>
        <taxon>Bacteria</taxon>
        <taxon>Candidatus Kaiseribacteriota</taxon>
    </lineage>
</organism>
<feature type="region of interest" description="Disordered" evidence="1">
    <location>
        <begin position="67"/>
        <end position="88"/>
    </location>
</feature>
<gene>
    <name evidence="2" type="ORF">COU16_01745</name>
</gene>
<comment type="caution">
    <text evidence="2">The sequence shown here is derived from an EMBL/GenBank/DDBJ whole genome shotgun (WGS) entry which is preliminary data.</text>
</comment>
<evidence type="ECO:0000313" key="3">
    <source>
        <dbReference type="Proteomes" id="UP000229344"/>
    </source>
</evidence>
<accession>A0A2H0UD15</accession>
<reference evidence="3" key="1">
    <citation type="submission" date="2017-09" db="EMBL/GenBank/DDBJ databases">
        <title>Depth-based differentiation of microbial function through sediment-hosted aquifers and enrichment of novel symbionts in the deep terrestrial subsurface.</title>
        <authorList>
            <person name="Probst A.J."/>
            <person name="Ladd B."/>
            <person name="Jarett J.K."/>
            <person name="Geller-Mcgrath D.E."/>
            <person name="Sieber C.M.K."/>
            <person name="Emerson J.B."/>
            <person name="Anantharaman K."/>
            <person name="Thomas B.C."/>
            <person name="Malmstrom R."/>
            <person name="Stieglmeier M."/>
            <person name="Klingl A."/>
            <person name="Woyke T."/>
            <person name="Ryan C.M."/>
            <person name="Banfield J.F."/>
        </authorList>
    </citation>
    <scope>NUCLEOTIDE SEQUENCE [LARGE SCALE GENOMIC DNA]</scope>
</reference>